<comment type="caution">
    <text evidence="3">The sequence shown here is derived from an EMBL/GenBank/DDBJ whole genome shotgun (WGS) entry which is preliminary data.</text>
</comment>
<dbReference type="RefSeq" id="WP_170185695.1">
    <property type="nucleotide sequence ID" value="NZ_BAAAPR010000007.1"/>
</dbReference>
<evidence type="ECO:0000256" key="1">
    <source>
        <dbReference type="SAM" id="MobiDB-lite"/>
    </source>
</evidence>
<keyword evidence="4" id="KW-1185">Reference proteome</keyword>
<evidence type="ECO:0000313" key="3">
    <source>
        <dbReference type="EMBL" id="TQJ09922.1"/>
    </source>
</evidence>
<dbReference type="Pfam" id="PF01451">
    <property type="entry name" value="LMWPc"/>
    <property type="match status" value="1"/>
</dbReference>
<dbReference type="SMART" id="SM00226">
    <property type="entry name" value="LMWPc"/>
    <property type="match status" value="1"/>
</dbReference>
<dbReference type="Proteomes" id="UP000317893">
    <property type="component" value="Unassembled WGS sequence"/>
</dbReference>
<feature type="region of interest" description="Disordered" evidence="1">
    <location>
        <begin position="195"/>
        <end position="232"/>
    </location>
</feature>
<dbReference type="Gene3D" id="3.40.50.2300">
    <property type="match status" value="1"/>
</dbReference>
<dbReference type="InterPro" id="IPR023485">
    <property type="entry name" value="Ptyr_pPase"/>
</dbReference>
<organism evidence="3 4">
    <name type="scientific">Lapillicoccus jejuensis</name>
    <dbReference type="NCBI Taxonomy" id="402171"/>
    <lineage>
        <taxon>Bacteria</taxon>
        <taxon>Bacillati</taxon>
        <taxon>Actinomycetota</taxon>
        <taxon>Actinomycetes</taxon>
        <taxon>Micrococcales</taxon>
        <taxon>Intrasporangiaceae</taxon>
        <taxon>Lapillicoccus</taxon>
    </lineage>
</organism>
<gene>
    <name evidence="3" type="ORF">FB458_3038</name>
</gene>
<name>A0A542E3K1_9MICO</name>
<reference evidence="3 4" key="1">
    <citation type="submission" date="2019-06" db="EMBL/GenBank/DDBJ databases">
        <title>Sequencing the genomes of 1000 actinobacteria strains.</title>
        <authorList>
            <person name="Klenk H.-P."/>
        </authorList>
    </citation>
    <scope>NUCLEOTIDE SEQUENCE [LARGE SCALE GENOMIC DNA]</scope>
    <source>
        <strain evidence="3 4">DSM 18607</strain>
    </source>
</reference>
<feature type="compositionally biased region" description="Basic and acidic residues" evidence="1">
    <location>
        <begin position="197"/>
        <end position="209"/>
    </location>
</feature>
<dbReference type="SUPFAM" id="SSF52788">
    <property type="entry name" value="Phosphotyrosine protein phosphatases I"/>
    <property type="match status" value="1"/>
</dbReference>
<feature type="domain" description="Phosphotyrosine protein phosphatase I" evidence="2">
    <location>
        <begin position="2"/>
        <end position="189"/>
    </location>
</feature>
<dbReference type="EMBL" id="VFMN01000001">
    <property type="protein sequence ID" value="TQJ09922.1"/>
    <property type="molecule type" value="Genomic_DNA"/>
</dbReference>
<dbReference type="AlphaFoldDB" id="A0A542E3K1"/>
<evidence type="ECO:0000259" key="2">
    <source>
        <dbReference type="SMART" id="SM00226"/>
    </source>
</evidence>
<dbReference type="InterPro" id="IPR036196">
    <property type="entry name" value="Ptyr_pPase_sf"/>
</dbReference>
<evidence type="ECO:0000313" key="4">
    <source>
        <dbReference type="Proteomes" id="UP000317893"/>
    </source>
</evidence>
<accession>A0A542E3K1</accession>
<sequence length="232" mass="24747">MPHLLFVCSANRARSVLAELHARRLLLRYDAPSLTVASAGTEAVAGEPVWPPAMLAARGAGLDPSAHRSRPLAASLVAEADLVLTATRAQRDAVRARFADLPGVAGTASKVLTWRELEGVLEHVTPQWGDVPLEQRPALVPAFVAHYRGGLPTPTPTDLDALDPSGRGPQAMAAVARQTQDAVRLLVEALCRPAASADREVDGRDEEKVAGASPPRRNTHHLRRAPLPGSHW</sequence>
<protein>
    <submittedName>
        <fullName evidence="3">Protein-tyrosine phosphatase</fullName>
    </submittedName>
</protein>
<proteinExistence type="predicted"/>